<evidence type="ECO:0000256" key="6">
    <source>
        <dbReference type="ARBA" id="ARBA00022499"/>
    </source>
</evidence>
<accession>A0AAN7BA16</accession>
<dbReference type="Gene3D" id="3.40.50.300">
    <property type="entry name" value="P-loop containing nucleotide triphosphate hydrolases"/>
    <property type="match status" value="2"/>
</dbReference>
<evidence type="ECO:0000256" key="16">
    <source>
        <dbReference type="SAM" id="MobiDB-lite"/>
    </source>
</evidence>
<evidence type="ECO:0000256" key="5">
    <source>
        <dbReference type="ARBA" id="ARBA00022475"/>
    </source>
</evidence>
<comment type="caution">
    <text evidence="21">The sequence shown here is derived from an EMBL/GenBank/DDBJ whole genome shotgun (WGS) entry which is preliminary data.</text>
</comment>
<dbReference type="CDD" id="cd03249">
    <property type="entry name" value="ABC_MTABC3_MDL1_MDL2"/>
    <property type="match status" value="2"/>
</dbReference>
<dbReference type="InterPro" id="IPR011527">
    <property type="entry name" value="ABC1_TM_dom"/>
</dbReference>
<feature type="compositionally biased region" description="Polar residues" evidence="16">
    <location>
        <begin position="1414"/>
        <end position="1428"/>
    </location>
</feature>
<keyword evidence="4" id="KW-0813">Transport</keyword>
<evidence type="ECO:0000256" key="1">
    <source>
        <dbReference type="ARBA" id="ARBA00004651"/>
    </source>
</evidence>
<feature type="transmembrane region" description="Helical" evidence="17">
    <location>
        <begin position="361"/>
        <end position="382"/>
    </location>
</feature>
<keyword evidence="9" id="KW-0067">ATP-binding</keyword>
<dbReference type="InterPro" id="IPR039421">
    <property type="entry name" value="Type_1_exporter"/>
</dbReference>
<keyword evidence="6" id="KW-1017">Isopeptide bond</keyword>
<dbReference type="InterPro" id="IPR027417">
    <property type="entry name" value="P-loop_NTPase"/>
</dbReference>
<dbReference type="GO" id="GO:0090374">
    <property type="term" value="P:oligopeptide export from mitochondrion"/>
    <property type="evidence" value="ECO:0007669"/>
    <property type="project" value="TreeGrafter"/>
</dbReference>
<dbReference type="InterPro" id="IPR016159">
    <property type="entry name" value="Cullin_repeat-like_dom_sf"/>
</dbReference>
<evidence type="ECO:0000256" key="17">
    <source>
        <dbReference type="SAM" id="Phobius"/>
    </source>
</evidence>
<dbReference type="InterPro" id="IPR016158">
    <property type="entry name" value="Cullin_homology"/>
</dbReference>
<feature type="region of interest" description="Disordered" evidence="16">
    <location>
        <begin position="1"/>
        <end position="63"/>
    </location>
</feature>
<keyword evidence="22" id="KW-1185">Reference proteome</keyword>
<evidence type="ECO:0000256" key="10">
    <source>
        <dbReference type="ARBA" id="ARBA00022843"/>
    </source>
</evidence>
<dbReference type="GO" id="GO:0031625">
    <property type="term" value="F:ubiquitin protein ligase binding"/>
    <property type="evidence" value="ECO:0007669"/>
    <property type="project" value="InterPro"/>
</dbReference>
<reference evidence="21" key="1">
    <citation type="journal article" date="2023" name="Mol. Phylogenet. Evol.">
        <title>Genome-scale phylogeny and comparative genomics of the fungal order Sordariales.</title>
        <authorList>
            <person name="Hensen N."/>
            <person name="Bonometti L."/>
            <person name="Westerberg I."/>
            <person name="Brannstrom I.O."/>
            <person name="Guillou S."/>
            <person name="Cros-Aarteil S."/>
            <person name="Calhoun S."/>
            <person name="Haridas S."/>
            <person name="Kuo A."/>
            <person name="Mondo S."/>
            <person name="Pangilinan J."/>
            <person name="Riley R."/>
            <person name="LaButti K."/>
            <person name="Andreopoulos B."/>
            <person name="Lipzen A."/>
            <person name="Chen C."/>
            <person name="Yan M."/>
            <person name="Daum C."/>
            <person name="Ng V."/>
            <person name="Clum A."/>
            <person name="Steindorff A."/>
            <person name="Ohm R.A."/>
            <person name="Martin F."/>
            <person name="Silar P."/>
            <person name="Natvig D.O."/>
            <person name="Lalanne C."/>
            <person name="Gautier V."/>
            <person name="Ament-Velasquez S.L."/>
            <person name="Kruys A."/>
            <person name="Hutchinson M.I."/>
            <person name="Powell A.J."/>
            <person name="Barry K."/>
            <person name="Miller A.N."/>
            <person name="Grigoriev I.V."/>
            <person name="Debuchy R."/>
            <person name="Gladieux P."/>
            <person name="Hiltunen Thoren M."/>
            <person name="Johannesson H."/>
        </authorList>
    </citation>
    <scope>NUCLEOTIDE SEQUENCE</scope>
    <source>
        <strain evidence="21">PSN293</strain>
    </source>
</reference>
<dbReference type="GO" id="GO:0006511">
    <property type="term" value="P:ubiquitin-dependent protein catabolic process"/>
    <property type="evidence" value="ECO:0007669"/>
    <property type="project" value="InterPro"/>
</dbReference>
<keyword evidence="8" id="KW-0547">Nucleotide-binding</keyword>
<gene>
    <name evidence="21" type="ORF">QBC37DRAFT_397990</name>
</gene>
<dbReference type="CDD" id="cd18578">
    <property type="entry name" value="ABC_6TM_Pgp_ABCB1_D2_like"/>
    <property type="match status" value="1"/>
</dbReference>
<dbReference type="EMBL" id="MU858072">
    <property type="protein sequence ID" value="KAK4216069.1"/>
    <property type="molecule type" value="Genomic_DNA"/>
</dbReference>
<evidence type="ECO:0000313" key="21">
    <source>
        <dbReference type="EMBL" id="KAK4216069.1"/>
    </source>
</evidence>
<feature type="domain" description="ABC transmembrane type-1" evidence="20">
    <location>
        <begin position="769"/>
        <end position="1060"/>
    </location>
</feature>
<dbReference type="InterPro" id="IPR036640">
    <property type="entry name" value="ABC1_TM_sf"/>
</dbReference>
<feature type="region of interest" description="Disordered" evidence="16">
    <location>
        <begin position="1339"/>
        <end position="1431"/>
    </location>
</feature>
<dbReference type="Gene3D" id="3.30.230.130">
    <property type="entry name" value="Cullin, Chain C, Domain 2"/>
    <property type="match status" value="1"/>
</dbReference>
<keyword evidence="11 17" id="KW-1133">Transmembrane helix</keyword>
<feature type="transmembrane region" description="Helical" evidence="17">
    <location>
        <begin position="917"/>
        <end position="938"/>
    </location>
</feature>
<keyword evidence="13" id="KW-0325">Glycoprotein</keyword>
<evidence type="ECO:0000256" key="15">
    <source>
        <dbReference type="RuleBase" id="RU003829"/>
    </source>
</evidence>
<feature type="region of interest" description="Disordered" evidence="16">
    <location>
        <begin position="1910"/>
        <end position="1929"/>
    </location>
</feature>
<dbReference type="FunFam" id="1.10.10.10:FF:000014">
    <property type="entry name" value="Cullin 1"/>
    <property type="match status" value="1"/>
</dbReference>
<dbReference type="PROSITE" id="PS50929">
    <property type="entry name" value="ABC_TM1F"/>
    <property type="match status" value="2"/>
</dbReference>
<dbReference type="SMART" id="SM00884">
    <property type="entry name" value="Cullin_Nedd8"/>
    <property type="match status" value="1"/>
</dbReference>
<evidence type="ECO:0000256" key="2">
    <source>
        <dbReference type="ARBA" id="ARBA00006019"/>
    </source>
</evidence>
<dbReference type="PROSITE" id="PS50893">
    <property type="entry name" value="ABC_TRANSPORTER_2"/>
    <property type="match status" value="2"/>
</dbReference>
<evidence type="ECO:0000259" key="20">
    <source>
        <dbReference type="PROSITE" id="PS50929"/>
    </source>
</evidence>
<reference evidence="21" key="2">
    <citation type="submission" date="2023-05" db="EMBL/GenBank/DDBJ databases">
        <authorList>
            <consortium name="Lawrence Berkeley National Laboratory"/>
            <person name="Steindorff A."/>
            <person name="Hensen N."/>
            <person name="Bonometti L."/>
            <person name="Westerberg I."/>
            <person name="Brannstrom I.O."/>
            <person name="Guillou S."/>
            <person name="Cros-Aarteil S."/>
            <person name="Calhoun S."/>
            <person name="Haridas S."/>
            <person name="Kuo A."/>
            <person name="Mondo S."/>
            <person name="Pangilinan J."/>
            <person name="Riley R."/>
            <person name="Labutti K."/>
            <person name="Andreopoulos B."/>
            <person name="Lipzen A."/>
            <person name="Chen C."/>
            <person name="Yanf M."/>
            <person name="Daum C."/>
            <person name="Ng V."/>
            <person name="Clum A."/>
            <person name="Ohm R."/>
            <person name="Martin F."/>
            <person name="Silar P."/>
            <person name="Natvig D."/>
            <person name="Lalanne C."/>
            <person name="Gautier V."/>
            <person name="Ament-Velasquez S.L."/>
            <person name="Kruys A."/>
            <person name="Hutchinson M.I."/>
            <person name="Powell A.J."/>
            <person name="Barry K."/>
            <person name="Miller A.N."/>
            <person name="Grigoriev I.V."/>
            <person name="Debuchy R."/>
            <person name="Gladieux P."/>
            <person name="Thoren M.H."/>
            <person name="Johannesson H."/>
        </authorList>
    </citation>
    <scope>NUCLEOTIDE SEQUENCE</scope>
    <source>
        <strain evidence="21">PSN293</strain>
    </source>
</reference>
<feature type="domain" description="ABC transmembrane type-1" evidence="20">
    <location>
        <begin position="100"/>
        <end position="390"/>
    </location>
</feature>
<name>A0AAN7BA16_9PEZI</name>
<evidence type="ECO:0000256" key="7">
    <source>
        <dbReference type="ARBA" id="ARBA00022692"/>
    </source>
</evidence>
<dbReference type="Pfam" id="PF26557">
    <property type="entry name" value="Cullin_AB"/>
    <property type="match status" value="1"/>
</dbReference>
<dbReference type="InterPro" id="IPR059120">
    <property type="entry name" value="Cullin-like_AB"/>
</dbReference>
<dbReference type="Gene3D" id="1.20.1310.10">
    <property type="entry name" value="Cullin Repeats"/>
    <property type="match status" value="4"/>
</dbReference>
<dbReference type="SMART" id="SM00182">
    <property type="entry name" value="CULLIN"/>
    <property type="match status" value="1"/>
</dbReference>
<feature type="domain" description="ABC transporter" evidence="19">
    <location>
        <begin position="1095"/>
        <end position="1332"/>
    </location>
</feature>
<evidence type="ECO:0000259" key="18">
    <source>
        <dbReference type="PROSITE" id="PS50069"/>
    </source>
</evidence>
<dbReference type="PANTHER" id="PTHR43394">
    <property type="entry name" value="ATP-DEPENDENT PERMEASE MDL1, MITOCHONDRIAL"/>
    <property type="match status" value="1"/>
</dbReference>
<feature type="transmembrane region" description="Helical" evidence="17">
    <location>
        <begin position="223"/>
        <end position="243"/>
    </location>
</feature>
<dbReference type="FunFam" id="3.40.50.300:FF:000302">
    <property type="entry name" value="ATP-binding cassette subfamily B member 5"/>
    <property type="match status" value="1"/>
</dbReference>
<evidence type="ECO:0000256" key="4">
    <source>
        <dbReference type="ARBA" id="ARBA00022448"/>
    </source>
</evidence>
<dbReference type="GO" id="GO:0015421">
    <property type="term" value="F:ABC-type oligopeptide transporter activity"/>
    <property type="evidence" value="ECO:0007669"/>
    <property type="project" value="TreeGrafter"/>
</dbReference>
<dbReference type="FunFam" id="1.20.1560.10:FF:000102">
    <property type="entry name" value="ABC multidrug transporter Mdr1"/>
    <property type="match status" value="1"/>
</dbReference>
<feature type="domain" description="Cullin family profile" evidence="18">
    <location>
        <begin position="1882"/>
        <end position="2143"/>
    </location>
</feature>
<comment type="similarity">
    <text evidence="3">Belongs to the ABC transporter superfamily. ABCB family. Multidrug resistance exporter (TC 3.A.1.201) subfamily.</text>
</comment>
<dbReference type="SUPFAM" id="SSF46785">
    <property type="entry name" value="Winged helix' DNA-binding domain"/>
    <property type="match status" value="1"/>
</dbReference>
<keyword evidence="10" id="KW-0832">Ubl conjugation</keyword>
<dbReference type="PROSITE" id="PS50069">
    <property type="entry name" value="CULLIN_2"/>
    <property type="match status" value="1"/>
</dbReference>
<dbReference type="Pfam" id="PF10557">
    <property type="entry name" value="Cullin_Nedd8"/>
    <property type="match status" value="1"/>
</dbReference>
<dbReference type="GO" id="GO:0016887">
    <property type="term" value="F:ATP hydrolysis activity"/>
    <property type="evidence" value="ECO:0007669"/>
    <property type="project" value="InterPro"/>
</dbReference>
<evidence type="ECO:0000259" key="19">
    <source>
        <dbReference type="PROSITE" id="PS50893"/>
    </source>
</evidence>
<dbReference type="Pfam" id="PF00888">
    <property type="entry name" value="Cullin"/>
    <property type="match status" value="1"/>
</dbReference>
<dbReference type="InterPro" id="IPR036390">
    <property type="entry name" value="WH_DNA-bd_sf"/>
</dbReference>
<dbReference type="FunFam" id="3.40.50.300:FF:000251">
    <property type="entry name" value="ABC transporter B family member 19"/>
    <property type="match status" value="1"/>
</dbReference>
<feature type="transmembrane region" description="Helical" evidence="17">
    <location>
        <begin position="885"/>
        <end position="911"/>
    </location>
</feature>
<dbReference type="Gene3D" id="1.10.10.10">
    <property type="entry name" value="Winged helix-like DNA-binding domain superfamily/Winged helix DNA-binding domain"/>
    <property type="match status" value="1"/>
</dbReference>
<feature type="transmembrane region" description="Helical" evidence="17">
    <location>
        <begin position="326"/>
        <end position="349"/>
    </location>
</feature>
<evidence type="ECO:0000256" key="13">
    <source>
        <dbReference type="ARBA" id="ARBA00023180"/>
    </source>
</evidence>
<dbReference type="GO" id="GO:0005886">
    <property type="term" value="C:plasma membrane"/>
    <property type="evidence" value="ECO:0007669"/>
    <property type="project" value="UniProtKB-SubCell"/>
</dbReference>
<dbReference type="SUPFAM" id="SSF75632">
    <property type="entry name" value="Cullin homology domain"/>
    <property type="match status" value="1"/>
</dbReference>
<dbReference type="CDD" id="cd18577">
    <property type="entry name" value="ABC_6TM_Pgp_ABCB1_D1_like"/>
    <property type="match status" value="1"/>
</dbReference>
<dbReference type="InterPro" id="IPR003439">
    <property type="entry name" value="ABC_transporter-like_ATP-bd"/>
</dbReference>
<dbReference type="SMART" id="SM00382">
    <property type="entry name" value="AAA"/>
    <property type="match status" value="2"/>
</dbReference>
<dbReference type="Proteomes" id="UP001301769">
    <property type="component" value="Unassembled WGS sequence"/>
</dbReference>
<protein>
    <submittedName>
        <fullName evidence="21">Cullin family-domain-containing protein</fullName>
    </submittedName>
</protein>
<feature type="transmembrane region" description="Helical" evidence="17">
    <location>
        <begin position="767"/>
        <end position="792"/>
    </location>
</feature>
<dbReference type="SUPFAM" id="SSF74788">
    <property type="entry name" value="Cullin repeat-like"/>
    <property type="match status" value="1"/>
</dbReference>
<evidence type="ECO:0000256" key="9">
    <source>
        <dbReference type="ARBA" id="ARBA00022840"/>
    </source>
</evidence>
<dbReference type="FunFam" id="1.20.1310.10:FF:000031">
    <property type="entry name" value="Ubiquitin ligase subunit CulD"/>
    <property type="match status" value="1"/>
</dbReference>
<sequence length="2345" mass="258553">MAPGQSEKPGGAGTPPGRYSSNGGSTEDIKTTNPKPSNGVMEKVDSRVPKGKGSNDDDPYGHLSATESQIIKSQVLTPDVKVGISTLYRYASRNDLIIMAVGSICAIASGAALPLMTVIFGNLQGTFQDYFQQKMSYDDFVSELSSLVLYFVYLGIGEFVVTYVATVAFIYTGEHISAKIREHYLESCMRQNIGFFDKLGAGEVTTRITSDTNLIQEGISEKVGLTLAAVATFITAFIIGFISYWKLTIILLSTVVALMLVMGGGSRFIVKYSKQNIGAYAQGGSVAEEVISSVRNAVAFGTQDRLARQYDTHLIRAESAGYKVKGAIGVMIGGMMLILYLNYGLAFWMGSRFLIDGEVPLSRILTVMMAVMIGAFNLGNVAPNIQAFTNAMGAAAKIYNTIDRVSPIDPSSDAGGKLDHVRGTIRLENIKHIYPSRPEVVVMEDVSLTVPAGKTTALVGASGSGKSTIVGLVERFYSPIEGTVYLDDVDISTLNLRWLRQHISLVSQEPTLFGTTIYENIRHGLIGTRWESESAERQRELIYEAAKKANAHDFITSLPEGYETNVGERGFLLSGGQKQRIAIARAIVSDPKILLLDEATSALDTKSEGVVQAALEAAAEGRTTITIAHRLSTIKDAHNIVVMSQGRIVEQGTHDQLLEQHGAYYNLVTAQAIAAVNELTAEESDALDKEEEKALIRKASTAHTGQDMTTFLADPDDDIAAKLHKSTTQKSASSLALAARRKEEPVNYSLWTLIKLIASFNKEETMLMLIGLVFAAICGAGNPVQAVFFAKLITALSVPITPATIPQMQSDTSFWCLMYLMLAFVMLISYSTQGILFAKCSERLIHRVRDRAFRTMLRQDVEFFDHDENSAGALTSFLGTEATNVAGLSGATLGTLLTVSVTLISACALALALGWKLALVCIATMPVVIGCGFFRFWMLAHYQRRGKRAYASSASFASEAITAIRTVASLTREADVLQQYKESLAAQQRASLQSVLKSSTLYAASQSLTFLAFALGFWYGGTLIAKLEYDMFQFFVVFSSVIFGAQSAGSVFSFAPDMGKAAEASRDLKKLFDRKPTIDTWSSDGDKVDVVEGTIEFRDVHFRYPTRPEQPVLRGLNLTIAPGQYVALVGASGCGKSTTIALLERFYDPLSGAIFVDGKEISSLNINEYRKFIALVSQEPTLYQGTIRENILLGAPQDVTDEQIDYACKEANIYEFILSLPEGFNTVVGSKGALLSGGQKQRIAIARALVRDPKILLLDEATSALDSESEHVVQAALDKAAKGRTTIAVAHRLSTIQKADIIYVFDQGRIVEQGTHSELMRRNGRYAELVNLQSLEKNGVGQGRAGQGMQSFTPDRSPFGGNPAQSQNPSSTATSQQQQQKRKHRVDSNPAPLQRFSSINDPNPKRPRSSSSSNFIDLTNDNTTTMSAKVQGKRPEVVIDLTNESTGGESFGNYPAAAANIASGGGGGGAAAQKQPFGGKNTRRIVIKKLRTTTPAHTAKVEEFFSERRRELGQALDDIFSKRAPRYSMDRVHRSVEDLCRRGEAKGLSEELNTQCETYLYGERVLGRITAEAKRGDDVGLLKIVLGLWAEWSEQLKRVRWLYGYLDRSYLLSTKGAVRINDMGITLFRRAVFGSSVVMRKELMSGELPSGGPSPGRRVLAAMCQLVDFDRRGDSRFDPLMLKESVNMLRLFGVYGKFFERLFLDESHGYFLEFAEERSSTYGLKDYIRACEALLQREDQRCDGYNFDSTTKRQLRDDAHNILIKRYSDKLLEGNSISKLLDANDVESIAALYRLLKLSGIERKLKEPWEAYVKEAGAVIVSDTTRGDEMVLRLLELRRALDIMIRDAFNRDDDFTYALREAFGYFINDRSVSSKWNTGTSKVGEMIAKYIDMLLRSGIKAIPKSLLSDSRERADAERSGHASTADEDAELDRQLDHGLELFRFIEGKDVFEAFYKKDLARRLLLGRSASQDAERNMLSKLKSECGSSFTHNLEQMFKDQELAKDEMKSYKEWLNGTGRKDNGLGAVDLNVSILSAAAWPTYPDTQVLLPKDVLDQINTFDSYYKNKHTGRRLTWMHSLAHSVVRAQFNRGPKELLVSAFQAVVLVLFNSVEDKNEGVLSYCQIATATGLNDLDLQRTLQSLACGKVRVLTKHPKGRDVNKTDTFTVNKAFTDPKYRVKINQIQLKETKEENKETHERVAADRQFETQAAIVRIMKSRKTMTHAGLVAEVINQTKSRGAVDPGDIKANIEKLIEKDYLEREGGAYTYLALTYLVHAAMADGQSKGGDSGRGIPKRGFEDSENLRLFVEYQDARIDAALCCVVRLGWIRTAWHQVGESQIVNGDKS</sequence>
<dbReference type="PANTHER" id="PTHR43394:SF27">
    <property type="entry name" value="ATP-DEPENDENT TRANSLOCASE ABCB1-LIKE"/>
    <property type="match status" value="1"/>
</dbReference>
<evidence type="ECO:0000256" key="12">
    <source>
        <dbReference type="ARBA" id="ARBA00023136"/>
    </source>
</evidence>
<feature type="compositionally biased region" description="Polar residues" evidence="16">
    <location>
        <begin position="19"/>
        <end position="36"/>
    </location>
</feature>
<dbReference type="Pfam" id="PF00664">
    <property type="entry name" value="ABC_membrane"/>
    <property type="match status" value="2"/>
</dbReference>
<feature type="transmembrane region" description="Helical" evidence="17">
    <location>
        <begin position="812"/>
        <end position="837"/>
    </location>
</feature>
<keyword evidence="7 17" id="KW-0812">Transmembrane</keyword>
<evidence type="ECO:0000256" key="14">
    <source>
        <dbReference type="PROSITE-ProRule" id="PRU00330"/>
    </source>
</evidence>
<dbReference type="InterPro" id="IPR001373">
    <property type="entry name" value="Cullin_N"/>
</dbReference>
<dbReference type="InterPro" id="IPR003593">
    <property type="entry name" value="AAA+_ATPase"/>
</dbReference>
<comment type="subcellular location">
    <subcellularLocation>
        <location evidence="1">Cell membrane</location>
        <topology evidence="1">Multi-pass membrane protein</topology>
    </subcellularLocation>
</comment>
<feature type="compositionally biased region" description="Basic and acidic residues" evidence="16">
    <location>
        <begin position="1910"/>
        <end position="1920"/>
    </location>
</feature>
<dbReference type="InterPro" id="IPR019559">
    <property type="entry name" value="Cullin_neddylation_domain"/>
</dbReference>
<proteinExistence type="inferred from homology"/>
<feature type="transmembrane region" description="Helical" evidence="17">
    <location>
        <begin position="249"/>
        <end position="270"/>
    </location>
</feature>
<feature type="domain" description="ABC transporter" evidence="19">
    <location>
        <begin position="425"/>
        <end position="670"/>
    </location>
</feature>
<evidence type="ECO:0000256" key="11">
    <source>
        <dbReference type="ARBA" id="ARBA00022989"/>
    </source>
</evidence>
<dbReference type="Gene3D" id="1.20.1560.10">
    <property type="entry name" value="ABC transporter type 1, transmembrane domain"/>
    <property type="match status" value="1"/>
</dbReference>
<dbReference type="GO" id="GO:0005524">
    <property type="term" value="F:ATP binding"/>
    <property type="evidence" value="ECO:0007669"/>
    <property type="project" value="UniProtKB-KW"/>
</dbReference>
<dbReference type="PROSITE" id="PS00211">
    <property type="entry name" value="ABC_TRANSPORTER_1"/>
    <property type="match status" value="2"/>
</dbReference>
<feature type="transmembrane region" description="Helical" evidence="17">
    <location>
        <begin position="96"/>
        <end position="120"/>
    </location>
</feature>
<feature type="transmembrane region" description="Helical" evidence="17">
    <location>
        <begin position="999"/>
        <end position="1019"/>
    </location>
</feature>
<feature type="transmembrane region" description="Helical" evidence="17">
    <location>
        <begin position="147"/>
        <end position="171"/>
    </location>
</feature>
<keyword evidence="5" id="KW-1003">Cell membrane</keyword>
<evidence type="ECO:0000313" key="22">
    <source>
        <dbReference type="Proteomes" id="UP001301769"/>
    </source>
</evidence>
<feature type="compositionally biased region" description="Low complexity" evidence="16">
    <location>
        <begin position="1364"/>
        <end position="1379"/>
    </location>
</feature>
<evidence type="ECO:0000256" key="8">
    <source>
        <dbReference type="ARBA" id="ARBA00022741"/>
    </source>
</evidence>
<organism evidence="21 22">
    <name type="scientific">Rhypophila decipiens</name>
    <dbReference type="NCBI Taxonomy" id="261697"/>
    <lineage>
        <taxon>Eukaryota</taxon>
        <taxon>Fungi</taxon>
        <taxon>Dikarya</taxon>
        <taxon>Ascomycota</taxon>
        <taxon>Pezizomycotina</taxon>
        <taxon>Sordariomycetes</taxon>
        <taxon>Sordariomycetidae</taxon>
        <taxon>Sordariales</taxon>
        <taxon>Naviculisporaceae</taxon>
        <taxon>Rhypophila</taxon>
    </lineage>
</organism>
<dbReference type="InterPro" id="IPR036317">
    <property type="entry name" value="Cullin_homology_sf"/>
</dbReference>
<dbReference type="SUPFAM" id="SSF90123">
    <property type="entry name" value="ABC transporter transmembrane region"/>
    <property type="match status" value="2"/>
</dbReference>
<keyword evidence="12 17" id="KW-0472">Membrane</keyword>
<dbReference type="InterPro" id="IPR036388">
    <property type="entry name" value="WH-like_DNA-bd_sf"/>
</dbReference>
<dbReference type="FunFam" id="1.20.1560.10:FF:000009">
    <property type="entry name" value="ABC transporter B family member 1"/>
    <property type="match status" value="1"/>
</dbReference>
<dbReference type="Pfam" id="PF00005">
    <property type="entry name" value="ABC_tran"/>
    <property type="match status" value="2"/>
</dbReference>
<dbReference type="SUPFAM" id="SSF52540">
    <property type="entry name" value="P-loop containing nucleoside triphosphate hydrolases"/>
    <property type="match status" value="2"/>
</dbReference>
<dbReference type="InterPro" id="IPR017871">
    <property type="entry name" value="ABC_transporter-like_CS"/>
</dbReference>
<comment type="similarity">
    <text evidence="2 14 15">Belongs to the cullin family.</text>
</comment>
<evidence type="ECO:0000256" key="3">
    <source>
        <dbReference type="ARBA" id="ARBA00007577"/>
    </source>
</evidence>
<dbReference type="GO" id="GO:0005743">
    <property type="term" value="C:mitochondrial inner membrane"/>
    <property type="evidence" value="ECO:0007669"/>
    <property type="project" value="TreeGrafter"/>
</dbReference>